<gene>
    <name evidence="1" type="ORF">BDY19DRAFT_887550</name>
</gene>
<keyword evidence="2" id="KW-1185">Reference proteome</keyword>
<organism evidence="1 2">
    <name type="scientific">Irpex rosettiformis</name>
    <dbReference type="NCBI Taxonomy" id="378272"/>
    <lineage>
        <taxon>Eukaryota</taxon>
        <taxon>Fungi</taxon>
        <taxon>Dikarya</taxon>
        <taxon>Basidiomycota</taxon>
        <taxon>Agaricomycotina</taxon>
        <taxon>Agaricomycetes</taxon>
        <taxon>Polyporales</taxon>
        <taxon>Irpicaceae</taxon>
        <taxon>Irpex</taxon>
    </lineage>
</organism>
<proteinExistence type="predicted"/>
<accession>A0ACB8U9H2</accession>
<protein>
    <submittedName>
        <fullName evidence="1">Uncharacterized protein</fullName>
    </submittedName>
</protein>
<sequence length="2158" mass="238100">MPPRKGAPSINTLSPPETGLQSGPRSPGSSTSSFPRSVSPSTGFTQFFTKPTKWFARSNSSGAIPGRSSISSNEPRSSSSSARKPKISHPTDPRPILDQLRPEPGTTYIPTASRSVLDLSLARTATAFDHFPASNAARNPASPMRSPSRGLGDLRNISRKPWSKSADDLGKLSSAPALSRIDTSFQNKLHDYRGNTIPSCTTPTSHSPQGSISYPFPSITTTSVETETPSSSPPQRSGILTSGSSPADANTPPLTPNGHVHSRSHSFTPRLPSKLSSPKLGLAQPSPKRKGSAPSPSDVEPTKELKLPSGSLGSGPSTRAAFPFGFGGSSASGPNPLDKPGASSNLLAPPTIVEPGGSPEMKSEKRTSQVIYHSGFINRFTDFSPAALNMQVMPGGLMFSKGWKPFKLVLKGSKLYFYKPPGDRSAAVKELFPTELVVVLEEEGISDQVLEPPKEELFGTPRTAKGKERDEGRRQRTFWGSSTHPGLVTGTSGAESGSFEALIHETVFGTTFPKVQVVANEEKEPCPEWETFALSVIYGLPSTIGQARFEPELRRCCTMFIEGAGDSENARKRVQWIMEQYLTFYTSPTDSIAWESWRQSTIPDFPSDFVASSKPSRPSSLATANSLVANLEATFAKQPSNSLTSPNVGTFSPRPENDDRITSLLDALGDTSGGMRRERSKAQAPVVKPWHIALENSGLTRELLFGLDTQLIACSLFVFNQRSLQQLPDVVPATACLAAELDAEADISDGLSPVSAFVPFLGSDEHPHWLTKLVLLQVLISDSPNSSQYGSLHGLSMDERHGPPRSYSRSDVISCWARIGELCRRTGDECSWKAIFAALCSHPLARLDKVWKRVDHDALRLVQSWVYPHDRGAPATVTDVKHIPWVGDRVAQIKDSLGSAQGHEGAEWNVAPLTHAWESFVALKRDFALASKLLSDSASDEPEDVEILVNLWRKTSQQGNAVPGIAAKFKRVDQFMSLSMAAEPKRRGLFEPYYWARPQHSFHPLTPLLFPESLPTVAFINRSFLQRGRLESTASSITLQELQQIRERAATQDMASRGNSDPTKVGGLDLGGTVIVVYDGELMLLVQAGDPMASHPSSRAPSRPPSSVVDPPITPTTDKSVSRNPSVRVKPGSKGLERKPSKLRRSSLPILSRKPSFEPADIASERPIRVVIKAGTIDRLVTVLVEGLHGVSVSVADDNGEMPLNDHKTRELRVDMNDFARIWWSTFRSFMTPHVFFELLRKKYLSAQINSQAAPAGEIATVVRARTEVLETINRWIHEGGGAQDALDDPQLLSSFISFFRHPTDHEPPEAVASDFNVHAGFGTINDNRKAVYASFTAQIMRPTVRAVPDPVTESSNPASYSSDPPDIDNIEPEELVGNLDAMAAATFRNVTQEDLFVSADILEVQSADRTGWFPTHEPSAISDEVEIQSIHSHLQDVEPSAMISDLGQDSVYRLLPPAVRGCIRAFLILRKWVVSKLVTQKLGLRARQARMELILRSIEVCRLRNAEPTLADSLVGERPCIRSFVESVLVSAALSVESRTYHRAWQALAAARGATCDSMSALLTKSSGTPHVVKDPLTVDMGWLLERIVEIISLPDVVEQDGLSLVNLDKRRSLYTLLTTSSPNGSRRPRHREVNRRDFDRLNRIETELNEVHLDLRLIREDAYREVAQCSTALVRKQPRPFQAIVAQQQEKNKRDRSLRDKLSKEKRQEQHRQDKREEYLNKAMQTRRPYPPAAKQHRNKKSVSSAFLHFMRPISSAFLSETLSPTAKRTPAELDFAPTHKPAMVLSIVDARVQAFINNERSFTFQIDTEDGGHYLLQALDRTDMKKWIETIERVSKMAAKRRLTYLGHNSKMPMSDHLFTTGAAPRDPRAVFGVELETILLRQSSDDSIAPGTIPRVVERLIEEVESRGLTEVGIYRLAGAHSEVNGLKDALNRGEWPIDRFTDINTVCDLLKSWFRVLPGGMFPDASRMKLMDAANQTDVDLDKKLANLRDVVHELPRIHFDLLKRLIEHLDKVTDFEENNQMTAESLATVFSPNLLRSADDDIGFFFANMGNAHRATKMLITHSHIIFNDHEPDLDVDHDGESDDDEEEYEHFDAPIPEEDEEEAEMLSAGHGDGNIDEDEDEGQVIVAPDPPILDFEVPSPVDFTIPLSTPA</sequence>
<comment type="caution">
    <text evidence="1">The sequence shown here is derived from an EMBL/GenBank/DDBJ whole genome shotgun (WGS) entry which is preliminary data.</text>
</comment>
<dbReference type="EMBL" id="MU274907">
    <property type="protein sequence ID" value="KAI0090890.1"/>
    <property type="molecule type" value="Genomic_DNA"/>
</dbReference>
<evidence type="ECO:0000313" key="1">
    <source>
        <dbReference type="EMBL" id="KAI0090890.1"/>
    </source>
</evidence>
<evidence type="ECO:0000313" key="2">
    <source>
        <dbReference type="Proteomes" id="UP001055072"/>
    </source>
</evidence>
<dbReference type="Proteomes" id="UP001055072">
    <property type="component" value="Unassembled WGS sequence"/>
</dbReference>
<reference evidence="1" key="1">
    <citation type="journal article" date="2021" name="Environ. Microbiol.">
        <title>Gene family expansions and transcriptome signatures uncover fungal adaptations to wood decay.</title>
        <authorList>
            <person name="Hage H."/>
            <person name="Miyauchi S."/>
            <person name="Viragh M."/>
            <person name="Drula E."/>
            <person name="Min B."/>
            <person name="Chaduli D."/>
            <person name="Navarro D."/>
            <person name="Favel A."/>
            <person name="Norest M."/>
            <person name="Lesage-Meessen L."/>
            <person name="Balint B."/>
            <person name="Merenyi Z."/>
            <person name="de Eugenio L."/>
            <person name="Morin E."/>
            <person name="Martinez A.T."/>
            <person name="Baldrian P."/>
            <person name="Stursova M."/>
            <person name="Martinez M.J."/>
            <person name="Novotny C."/>
            <person name="Magnuson J.K."/>
            <person name="Spatafora J.W."/>
            <person name="Maurice S."/>
            <person name="Pangilinan J."/>
            <person name="Andreopoulos W."/>
            <person name="LaButti K."/>
            <person name="Hundley H."/>
            <person name="Na H."/>
            <person name="Kuo A."/>
            <person name="Barry K."/>
            <person name="Lipzen A."/>
            <person name="Henrissat B."/>
            <person name="Riley R."/>
            <person name="Ahrendt S."/>
            <person name="Nagy L.G."/>
            <person name="Grigoriev I.V."/>
            <person name="Martin F."/>
            <person name="Rosso M.N."/>
        </authorList>
    </citation>
    <scope>NUCLEOTIDE SEQUENCE</scope>
    <source>
        <strain evidence="1">CBS 384.51</strain>
    </source>
</reference>
<name>A0ACB8U9H2_9APHY</name>